<dbReference type="CDD" id="cd21999">
    <property type="entry name" value="HMG-box_UBF1_rpt2"/>
    <property type="match status" value="1"/>
</dbReference>
<dbReference type="GO" id="GO:0003677">
    <property type="term" value="F:DNA binding"/>
    <property type="evidence" value="ECO:0007669"/>
    <property type="project" value="UniProtKB-UniRule"/>
</dbReference>
<dbReference type="AlphaFoldDB" id="A0AAQ4FDY6"/>
<evidence type="ECO:0000256" key="3">
    <source>
        <dbReference type="ARBA" id="ARBA00023242"/>
    </source>
</evidence>
<dbReference type="PROSITE" id="PS50118">
    <property type="entry name" value="HMG_BOX_2"/>
    <property type="match status" value="5"/>
</dbReference>
<reference evidence="7 8" key="1">
    <citation type="journal article" date="2023" name="Arcadia Sci">
        <title>De novo assembly of a long-read Amblyomma americanum tick genome.</title>
        <authorList>
            <person name="Chou S."/>
            <person name="Poskanzer K.E."/>
            <person name="Rollins M."/>
            <person name="Thuy-Boun P.S."/>
        </authorList>
    </citation>
    <scope>NUCLEOTIDE SEQUENCE [LARGE SCALE GENOMIC DNA]</scope>
    <source>
        <strain evidence="7">F_SG_1</strain>
        <tissue evidence="7">Salivary glands</tissue>
    </source>
</reference>
<dbReference type="SUPFAM" id="SSF47095">
    <property type="entry name" value="HMG-box"/>
    <property type="match status" value="5"/>
</dbReference>
<evidence type="ECO:0000256" key="5">
    <source>
        <dbReference type="SAM" id="MobiDB-lite"/>
    </source>
</evidence>
<keyword evidence="3 4" id="KW-0539">Nucleus</keyword>
<feature type="compositionally biased region" description="Basic and acidic residues" evidence="5">
    <location>
        <begin position="641"/>
        <end position="651"/>
    </location>
</feature>
<evidence type="ECO:0000259" key="6">
    <source>
        <dbReference type="PROSITE" id="PS50118"/>
    </source>
</evidence>
<proteinExistence type="predicted"/>
<dbReference type="EMBL" id="JARKHS020003995">
    <property type="protein sequence ID" value="KAK8785043.1"/>
    <property type="molecule type" value="Genomic_DNA"/>
</dbReference>
<evidence type="ECO:0000313" key="8">
    <source>
        <dbReference type="Proteomes" id="UP001321473"/>
    </source>
</evidence>
<feature type="region of interest" description="Disordered" evidence="5">
    <location>
        <begin position="639"/>
        <end position="851"/>
    </location>
</feature>
<comment type="subcellular location">
    <subcellularLocation>
        <location evidence="1">Nucleus</location>
    </subcellularLocation>
</comment>
<comment type="caution">
    <text evidence="7">The sequence shown here is derived from an EMBL/GenBank/DDBJ whole genome shotgun (WGS) entry which is preliminary data.</text>
</comment>
<feature type="compositionally biased region" description="Basic and acidic residues" evidence="5">
    <location>
        <begin position="464"/>
        <end position="474"/>
    </location>
</feature>
<feature type="compositionally biased region" description="Basic and acidic residues" evidence="5">
    <location>
        <begin position="536"/>
        <end position="552"/>
    </location>
</feature>
<feature type="domain" description="HMG box" evidence="6">
    <location>
        <begin position="476"/>
        <end position="544"/>
    </location>
</feature>
<dbReference type="CDD" id="cd21998">
    <property type="entry name" value="HMG-box_UBF1_rpt1-like"/>
    <property type="match status" value="1"/>
</dbReference>
<evidence type="ECO:0000256" key="1">
    <source>
        <dbReference type="ARBA" id="ARBA00004123"/>
    </source>
</evidence>
<feature type="domain" description="HMG box" evidence="6">
    <location>
        <begin position="572"/>
        <end position="636"/>
    </location>
</feature>
<gene>
    <name evidence="7" type="ORF">V5799_008589</name>
</gene>
<dbReference type="InterPro" id="IPR051762">
    <property type="entry name" value="UBF1"/>
</dbReference>
<dbReference type="CDD" id="cd22003">
    <property type="entry name" value="HMG-box_UBF1_rpt6-like"/>
    <property type="match status" value="1"/>
</dbReference>
<dbReference type="CDD" id="cd22001">
    <property type="entry name" value="HMG-box_UBF1_rpt4"/>
    <property type="match status" value="1"/>
</dbReference>
<feature type="domain" description="HMG box" evidence="6">
    <location>
        <begin position="346"/>
        <end position="410"/>
    </location>
</feature>
<feature type="region of interest" description="Disordered" evidence="5">
    <location>
        <begin position="418"/>
        <end position="480"/>
    </location>
</feature>
<feature type="region of interest" description="Disordered" evidence="5">
    <location>
        <begin position="536"/>
        <end position="580"/>
    </location>
</feature>
<feature type="compositionally biased region" description="Acidic residues" evidence="5">
    <location>
        <begin position="816"/>
        <end position="845"/>
    </location>
</feature>
<sequence>MAMAAAQATTTINPPRRKSSGPKRPAAAAPADDSDSDGTASAKRTKNGDGGAPEHSDVASLSWSVDELEQLVNNLGQLLPAIDLVKYNTMVEKIDWEKVRFGSYTAAECKEKWAQVTQKLRRYRTLTDLVGDAREWLKRPWLPGNSTARRQRHPGLPKKPLTPYFRYFQEKREKYARENPELSMTELAKLLSSKFQELPEKKKQKYKESFDRENNIYKMELKKFKKENPDMFPEPAGKQPPPPVLLSAPEKPQTPIQLFTLDRLKKPEFAKLDKKEAQEEIRKQWAELSDGKRIKWIRRALQDKERYENEVAEYTQAYPGFKATAVKPILSKAEQEFKDKCDGKPERPPNSGYSLFSRIMLRQLKNVPAKEKMAEISQLWKNLSQQERDSYNKQATKANAKYKEKYAAYLNNLPEEERQKVEAEAATHRSAASAGGGTAAKGNAKGSSVVATGKGGMRTAVPGDENRPPAGERPKPKKPLSAMFFFQQERLAAMKECSPHMSHQEVMRALARQFSELSDRKKEKYKKMATEAKEKAIEETNGHKVSKEEKVHPVPSAPSLNRRNRLFKGEPKKPPQSGYGVFSTEMLSQLVDVDPKNRMAEIAKRWNAMPDSDKERYKRAVQDLQRKYNKELARFLEGLSPEDRLEYDARRARMKAKRKGGAIKAAATRKEKRRKAAAAADDDVKVKEEDATSEESSSEESSDEDEDDDEEEEEDGEEEGAGEKAVKSEDDDSDSSSEEEEEEEESESGSSDSSSSDDSDADEPSAPALAAAVPKQPPAVIPKKQQTPATKKEEAPSLPVAAAAAAVVKVEPNENHEEEDDDDSSESDSDSSSDSSDDDDDDSESGSDSKD</sequence>
<evidence type="ECO:0000256" key="4">
    <source>
        <dbReference type="PROSITE-ProRule" id="PRU00267"/>
    </source>
</evidence>
<feature type="DNA-binding region" description="HMG box" evidence="4">
    <location>
        <begin position="157"/>
        <end position="225"/>
    </location>
</feature>
<protein>
    <recommendedName>
        <fullName evidence="6">HMG box domain-containing protein</fullName>
    </recommendedName>
</protein>
<dbReference type="Pfam" id="PF00505">
    <property type="entry name" value="HMG_box"/>
    <property type="match status" value="4"/>
</dbReference>
<keyword evidence="2 4" id="KW-0238">DNA-binding</keyword>
<feature type="DNA-binding region" description="HMG box" evidence="4">
    <location>
        <begin position="249"/>
        <end position="315"/>
    </location>
</feature>
<feature type="compositionally biased region" description="Acidic residues" evidence="5">
    <location>
        <begin position="691"/>
        <end position="720"/>
    </location>
</feature>
<feature type="compositionally biased region" description="Acidic residues" evidence="5">
    <location>
        <begin position="729"/>
        <end position="747"/>
    </location>
</feature>
<feature type="DNA-binding region" description="HMG box" evidence="4">
    <location>
        <begin position="572"/>
        <end position="636"/>
    </location>
</feature>
<feature type="DNA-binding region" description="HMG box" evidence="4">
    <location>
        <begin position="346"/>
        <end position="410"/>
    </location>
</feature>
<dbReference type="InterPro" id="IPR036910">
    <property type="entry name" value="HMG_box_dom_sf"/>
</dbReference>
<feature type="compositionally biased region" description="Basic and acidic residues" evidence="5">
    <location>
        <begin position="418"/>
        <end position="427"/>
    </location>
</feature>
<feature type="region of interest" description="Disordered" evidence="5">
    <location>
        <begin position="1"/>
        <end position="58"/>
    </location>
</feature>
<keyword evidence="8" id="KW-1185">Reference proteome</keyword>
<evidence type="ECO:0000313" key="7">
    <source>
        <dbReference type="EMBL" id="KAK8785043.1"/>
    </source>
</evidence>
<dbReference type="InterPro" id="IPR009071">
    <property type="entry name" value="HMG_box_dom"/>
</dbReference>
<organism evidence="7 8">
    <name type="scientific">Amblyomma americanum</name>
    <name type="common">Lone star tick</name>
    <dbReference type="NCBI Taxonomy" id="6943"/>
    <lineage>
        <taxon>Eukaryota</taxon>
        <taxon>Metazoa</taxon>
        <taxon>Ecdysozoa</taxon>
        <taxon>Arthropoda</taxon>
        <taxon>Chelicerata</taxon>
        <taxon>Arachnida</taxon>
        <taxon>Acari</taxon>
        <taxon>Parasitiformes</taxon>
        <taxon>Ixodida</taxon>
        <taxon>Ixodoidea</taxon>
        <taxon>Ixodidae</taxon>
        <taxon>Amblyomminae</taxon>
        <taxon>Amblyomma</taxon>
    </lineage>
</organism>
<dbReference type="Proteomes" id="UP001321473">
    <property type="component" value="Unassembled WGS sequence"/>
</dbReference>
<feature type="compositionally biased region" description="Basic residues" evidence="5">
    <location>
        <begin position="652"/>
        <end position="661"/>
    </location>
</feature>
<feature type="compositionally biased region" description="Low complexity" evidence="5">
    <location>
        <begin position="22"/>
        <end position="42"/>
    </location>
</feature>
<feature type="DNA-binding region" description="HMG box" evidence="4">
    <location>
        <begin position="476"/>
        <end position="544"/>
    </location>
</feature>
<feature type="compositionally biased region" description="Low complexity" evidence="5">
    <location>
        <begin position="1"/>
        <end position="11"/>
    </location>
</feature>
<name>A0AAQ4FDY6_AMBAM</name>
<dbReference type="PANTHER" id="PTHR46318">
    <property type="entry name" value="UPSTREAM BINDING TRANSCRIPTION FACTOR"/>
    <property type="match status" value="1"/>
</dbReference>
<dbReference type="SMART" id="SM00398">
    <property type="entry name" value="HMG"/>
    <property type="match status" value="5"/>
</dbReference>
<accession>A0AAQ4FDY6</accession>
<dbReference type="Gene3D" id="1.10.30.10">
    <property type="entry name" value="High mobility group box domain"/>
    <property type="match status" value="5"/>
</dbReference>
<feature type="domain" description="HMG box" evidence="6">
    <location>
        <begin position="157"/>
        <end position="225"/>
    </location>
</feature>
<feature type="domain" description="HMG box" evidence="6">
    <location>
        <begin position="249"/>
        <end position="315"/>
    </location>
</feature>
<dbReference type="GO" id="GO:0005634">
    <property type="term" value="C:nucleus"/>
    <property type="evidence" value="ECO:0007669"/>
    <property type="project" value="UniProtKB-SubCell"/>
</dbReference>
<dbReference type="PANTHER" id="PTHR46318:SF3">
    <property type="entry name" value="UPSTREAM BINDING TRANSCRIPTION FACTOR"/>
    <property type="match status" value="1"/>
</dbReference>
<evidence type="ECO:0000256" key="2">
    <source>
        <dbReference type="ARBA" id="ARBA00023125"/>
    </source>
</evidence>